<dbReference type="Pfam" id="PF04773">
    <property type="entry name" value="FecR"/>
    <property type="match status" value="1"/>
</dbReference>
<name>A0ABU7I3Z8_9SPHI</name>
<dbReference type="Proteomes" id="UP001336835">
    <property type="component" value="Unassembled WGS sequence"/>
</dbReference>
<dbReference type="InterPro" id="IPR012373">
    <property type="entry name" value="Ferrdict_sens_TM"/>
</dbReference>
<keyword evidence="1" id="KW-0472">Membrane</keyword>
<proteinExistence type="predicted"/>
<organism evidence="4 5">
    <name type="scientific">Pedobacter albus</name>
    <dbReference type="NCBI Taxonomy" id="3113905"/>
    <lineage>
        <taxon>Bacteria</taxon>
        <taxon>Pseudomonadati</taxon>
        <taxon>Bacteroidota</taxon>
        <taxon>Sphingobacteriia</taxon>
        <taxon>Sphingobacteriales</taxon>
        <taxon>Sphingobacteriaceae</taxon>
        <taxon>Pedobacter</taxon>
    </lineage>
</organism>
<dbReference type="Gene3D" id="3.55.50.30">
    <property type="match status" value="1"/>
</dbReference>
<comment type="caution">
    <text evidence="4">The sequence shown here is derived from an EMBL/GenBank/DDBJ whole genome shotgun (WGS) entry which is preliminary data.</text>
</comment>
<dbReference type="InterPro" id="IPR006860">
    <property type="entry name" value="FecR"/>
</dbReference>
<feature type="domain" description="Protein FecR C-terminal" evidence="3">
    <location>
        <begin position="319"/>
        <end position="387"/>
    </location>
</feature>
<evidence type="ECO:0000259" key="2">
    <source>
        <dbReference type="Pfam" id="PF04773"/>
    </source>
</evidence>
<dbReference type="Gene3D" id="2.60.120.1440">
    <property type="match status" value="1"/>
</dbReference>
<keyword evidence="1" id="KW-1133">Transmembrane helix</keyword>
<reference evidence="4 5" key="1">
    <citation type="submission" date="2024-01" db="EMBL/GenBank/DDBJ databases">
        <title>Pedobacter sp. nov., isolated from fresh soil.</title>
        <authorList>
            <person name="Le N.T.T."/>
        </authorList>
    </citation>
    <scope>NUCLEOTIDE SEQUENCE [LARGE SCALE GENOMIC DNA]</scope>
    <source>
        <strain evidence="4 5">KR3-3</strain>
    </source>
</reference>
<feature type="transmembrane region" description="Helical" evidence="1">
    <location>
        <begin position="91"/>
        <end position="112"/>
    </location>
</feature>
<evidence type="ECO:0000313" key="5">
    <source>
        <dbReference type="Proteomes" id="UP001336835"/>
    </source>
</evidence>
<dbReference type="PANTHER" id="PTHR30273">
    <property type="entry name" value="PERIPLASMIC SIGNAL SENSOR AND SIGMA FACTOR ACTIVATOR FECR-RELATED"/>
    <property type="match status" value="1"/>
</dbReference>
<dbReference type="PANTHER" id="PTHR30273:SF2">
    <property type="entry name" value="PROTEIN FECR"/>
    <property type="match status" value="1"/>
</dbReference>
<gene>
    <name evidence="4" type="ORF">VRU48_03670</name>
</gene>
<dbReference type="Pfam" id="PF16344">
    <property type="entry name" value="FecR_C"/>
    <property type="match status" value="1"/>
</dbReference>
<evidence type="ECO:0000259" key="3">
    <source>
        <dbReference type="Pfam" id="PF16344"/>
    </source>
</evidence>
<evidence type="ECO:0000313" key="4">
    <source>
        <dbReference type="EMBL" id="MEE1944193.1"/>
    </source>
</evidence>
<evidence type="ECO:0000256" key="1">
    <source>
        <dbReference type="SAM" id="Phobius"/>
    </source>
</evidence>
<dbReference type="InterPro" id="IPR032508">
    <property type="entry name" value="FecR_C"/>
</dbReference>
<accession>A0ABU7I3Z8</accession>
<feature type="domain" description="FecR protein" evidence="2">
    <location>
        <begin position="183"/>
        <end position="277"/>
    </location>
</feature>
<keyword evidence="5" id="KW-1185">Reference proteome</keyword>
<dbReference type="EMBL" id="JAZDQT010000001">
    <property type="protein sequence ID" value="MEE1944193.1"/>
    <property type="molecule type" value="Genomic_DNA"/>
</dbReference>
<dbReference type="RefSeq" id="WP_330106568.1">
    <property type="nucleotide sequence ID" value="NZ_JAZDQT010000001.1"/>
</dbReference>
<keyword evidence="1" id="KW-0812">Transmembrane</keyword>
<sequence length="389" mass="43183">MERTNSRLQELIELYLQQSITEADKIELWGYVDDPVFEAEIKNSLSEAFYQVAPVELTALQQEQALNHIFQADNPVITSQEPQRQPKLKRLWTRIGVAATIAVVLGLGLYLYQQKTELSLADQVARSGIKTGGNKAFLTLANNKRIVLSESQSGIKLQDNKLSYSNGTSLSGINSADVGQEYTLSTPKGGTYQLVLPDGSKVWLNASSSIRFPAVFNGNRSVELSGEGYFEVAKDEKHSFVVNSRSQSVEVLGTHFNIQNYQNETTAKTTLLEGKVKVSLADNGLTRVLKPGEQAGVTGKQLKVYHVDIEDVVAWKEGYFNFNNETIAQIMAQLAMWYDVKIDFVDPPSEETFTGQISRTKSLAEVLDIIAKAKPVKFKIKGRTIEVSH</sequence>
<protein>
    <submittedName>
        <fullName evidence="4">FecR domain-containing protein</fullName>
    </submittedName>
</protein>